<reference evidence="2" key="1">
    <citation type="journal article" date="2010" name="Science">
        <title>Plasticity of animal genome architecture unmasked by rapid evolution of a pelagic tunicate.</title>
        <authorList>
            <person name="Denoeud F."/>
            <person name="Henriet S."/>
            <person name="Mungpakdee S."/>
            <person name="Aury J.M."/>
            <person name="Da Silva C."/>
            <person name="Brinkmann H."/>
            <person name="Mikhaleva J."/>
            <person name="Olsen L.C."/>
            <person name="Jubin C."/>
            <person name="Canestro C."/>
            <person name="Bouquet J.M."/>
            <person name="Danks G."/>
            <person name="Poulain J."/>
            <person name="Campsteijn C."/>
            <person name="Adamski M."/>
            <person name="Cross I."/>
            <person name="Yadetie F."/>
            <person name="Muffato M."/>
            <person name="Louis A."/>
            <person name="Butcher S."/>
            <person name="Tsagkogeorga G."/>
            <person name="Konrad A."/>
            <person name="Singh S."/>
            <person name="Jensen M.F."/>
            <person name="Cong E.H."/>
            <person name="Eikeseth-Otteraa H."/>
            <person name="Noel B."/>
            <person name="Anthouard V."/>
            <person name="Porcel B.M."/>
            <person name="Kachouri-Lafond R."/>
            <person name="Nishino A."/>
            <person name="Ugolini M."/>
            <person name="Chourrout P."/>
            <person name="Nishida H."/>
            <person name="Aasland R."/>
            <person name="Huzurbazar S."/>
            <person name="Westhof E."/>
            <person name="Delsuc F."/>
            <person name="Lehrach H."/>
            <person name="Reinhardt R."/>
            <person name="Weissenbach J."/>
            <person name="Roy S.W."/>
            <person name="Artiguenave F."/>
            <person name="Postlethwait J.H."/>
            <person name="Manak J.R."/>
            <person name="Thompson E.M."/>
            <person name="Jaillon O."/>
            <person name="Du Pasquier L."/>
            <person name="Boudinot P."/>
            <person name="Liberles D.A."/>
            <person name="Volff J.N."/>
            <person name="Philippe H."/>
            <person name="Lenhard B."/>
            <person name="Roest Crollius H."/>
            <person name="Wincker P."/>
            <person name="Chourrout D."/>
        </authorList>
    </citation>
    <scope>NUCLEOTIDE SEQUENCE [LARGE SCALE GENOMIC DNA]</scope>
</reference>
<evidence type="ECO:0000313" key="2">
    <source>
        <dbReference type="EMBL" id="CBY35509.1"/>
    </source>
</evidence>
<dbReference type="Proteomes" id="UP000011014">
    <property type="component" value="Unassembled WGS sequence"/>
</dbReference>
<gene>
    <name evidence="2" type="ORF">GSOID_T00027325001</name>
</gene>
<accession>E4YJ48</accession>
<evidence type="ECO:0000256" key="1">
    <source>
        <dbReference type="SAM" id="Phobius"/>
    </source>
</evidence>
<sequence length="193" mass="20623">MKISNAVSRYSPDIPSSKELAKVVNTGVKVFDSVVNKVTSSGSGSNKGKVGGVGRAILDKGQSLFSSSAEGDHPRSRAKELADKVSRYANREGHDFASAVDRNSGSFWNSAGKLLDSLQGTTASPPAPARGMDPALVGPIVAVVATFACILLALVIYFMAVRYSARRRARRRVSPELKDLELARLDSRYCSYA</sequence>
<dbReference type="EMBL" id="FN654638">
    <property type="protein sequence ID" value="CBY35509.1"/>
    <property type="molecule type" value="Genomic_DNA"/>
</dbReference>
<keyword evidence="1" id="KW-0812">Transmembrane</keyword>
<protein>
    <submittedName>
        <fullName evidence="2">Uncharacterized protein</fullName>
    </submittedName>
</protein>
<feature type="transmembrane region" description="Helical" evidence="1">
    <location>
        <begin position="136"/>
        <end position="161"/>
    </location>
</feature>
<dbReference type="AlphaFoldDB" id="E4YJ48"/>
<keyword evidence="1" id="KW-0472">Membrane</keyword>
<name>E4YJ48_OIKDI</name>
<keyword evidence="1" id="KW-1133">Transmembrane helix</keyword>
<organism evidence="2">
    <name type="scientific">Oikopleura dioica</name>
    <name type="common">Tunicate</name>
    <dbReference type="NCBI Taxonomy" id="34765"/>
    <lineage>
        <taxon>Eukaryota</taxon>
        <taxon>Metazoa</taxon>
        <taxon>Chordata</taxon>
        <taxon>Tunicata</taxon>
        <taxon>Appendicularia</taxon>
        <taxon>Copelata</taxon>
        <taxon>Oikopleuridae</taxon>
        <taxon>Oikopleura</taxon>
    </lineage>
</organism>
<proteinExistence type="predicted"/>